<evidence type="ECO:0000256" key="2">
    <source>
        <dbReference type="ARBA" id="ARBA00022723"/>
    </source>
</evidence>
<dbReference type="PANTHER" id="PTHR20854">
    <property type="entry name" value="INOSITOL MONOPHOSPHATASE"/>
    <property type="match status" value="1"/>
</dbReference>
<dbReference type="EMBL" id="CAEZTO010000001">
    <property type="protein sequence ID" value="CAB4561391.1"/>
    <property type="molecule type" value="Genomic_DNA"/>
</dbReference>
<evidence type="ECO:0000313" key="6">
    <source>
        <dbReference type="EMBL" id="CAB4561391.1"/>
    </source>
</evidence>
<dbReference type="PANTHER" id="PTHR20854:SF4">
    <property type="entry name" value="INOSITOL-1-MONOPHOSPHATASE-RELATED"/>
    <property type="match status" value="1"/>
</dbReference>
<dbReference type="AlphaFoldDB" id="A0A6J6BY11"/>
<dbReference type="InterPro" id="IPR000760">
    <property type="entry name" value="Inositol_monophosphatase-like"/>
</dbReference>
<evidence type="ECO:0000313" key="5">
    <source>
        <dbReference type="EMBL" id="CAB4543674.1"/>
    </source>
</evidence>
<accession>A0A6J6BY11</accession>
<dbReference type="InterPro" id="IPR020583">
    <property type="entry name" value="Inositol_monoP_metal-BS"/>
</dbReference>
<dbReference type="GO" id="GO:0008934">
    <property type="term" value="F:inositol monophosphate 1-phosphatase activity"/>
    <property type="evidence" value="ECO:0007669"/>
    <property type="project" value="TreeGrafter"/>
</dbReference>
<dbReference type="EMBL" id="CAEZST010000005">
    <property type="protein sequence ID" value="CAB4543674.1"/>
    <property type="molecule type" value="Genomic_DNA"/>
</dbReference>
<gene>
    <name evidence="5" type="ORF">UFOPK1503_00437</name>
    <name evidence="6" type="ORF">UFOPK1693_00044</name>
</gene>
<keyword evidence="2" id="KW-0479">Metal-binding</keyword>
<dbReference type="Gene3D" id="3.40.190.80">
    <property type="match status" value="1"/>
</dbReference>
<dbReference type="PROSITE" id="PS00629">
    <property type="entry name" value="IMP_1"/>
    <property type="match status" value="1"/>
</dbReference>
<sequence length="257" mass="27853">MMNDLQLALALADAADQISLTRFKSLDLNVETKPDRTPVTDADKSVEAEIRKLIAEAAPEDAVIGEEYENTGSGLRAWIIDPIDGTANFLRGIPIWATLIALKENGVLTTSVVSAPALGRRWWATKGAGAWTQDVDGSVRRISVSAVSDLADSYISYNSLQQWQRIGKAANIESLSEKVWRIRAFGDFLSYMYVAEGAIDAASEPDLKIYDIAALVPIVEEAGGRFTDLSGELTAESSNVLASNGLIHEAIRAELNR</sequence>
<dbReference type="SUPFAM" id="SSF56655">
    <property type="entry name" value="Carbohydrate phosphatase"/>
    <property type="match status" value="1"/>
</dbReference>
<keyword evidence="3" id="KW-0378">Hydrolase</keyword>
<dbReference type="PRINTS" id="PR00377">
    <property type="entry name" value="IMPHPHTASES"/>
</dbReference>
<organism evidence="5">
    <name type="scientific">freshwater metagenome</name>
    <dbReference type="NCBI Taxonomy" id="449393"/>
    <lineage>
        <taxon>unclassified sequences</taxon>
        <taxon>metagenomes</taxon>
        <taxon>ecological metagenomes</taxon>
    </lineage>
</organism>
<dbReference type="GO" id="GO:0007165">
    <property type="term" value="P:signal transduction"/>
    <property type="evidence" value="ECO:0007669"/>
    <property type="project" value="TreeGrafter"/>
</dbReference>
<dbReference type="Pfam" id="PF00459">
    <property type="entry name" value="Inositol_P"/>
    <property type="match status" value="1"/>
</dbReference>
<evidence type="ECO:0000256" key="1">
    <source>
        <dbReference type="ARBA" id="ARBA00001946"/>
    </source>
</evidence>
<dbReference type="FunFam" id="3.30.540.10:FF:000003">
    <property type="entry name" value="Inositol-1-monophosphatase"/>
    <property type="match status" value="1"/>
</dbReference>
<dbReference type="Gene3D" id="3.30.540.10">
    <property type="entry name" value="Fructose-1,6-Bisphosphatase, subunit A, domain 1"/>
    <property type="match status" value="1"/>
</dbReference>
<dbReference type="GO" id="GO:0046872">
    <property type="term" value="F:metal ion binding"/>
    <property type="evidence" value="ECO:0007669"/>
    <property type="project" value="UniProtKB-KW"/>
</dbReference>
<protein>
    <submittedName>
        <fullName evidence="5">Unannotated protein</fullName>
    </submittedName>
</protein>
<evidence type="ECO:0000256" key="4">
    <source>
        <dbReference type="ARBA" id="ARBA00022842"/>
    </source>
</evidence>
<evidence type="ECO:0000256" key="3">
    <source>
        <dbReference type="ARBA" id="ARBA00022801"/>
    </source>
</evidence>
<name>A0A6J6BY11_9ZZZZ</name>
<reference evidence="5" key="1">
    <citation type="submission" date="2020-05" db="EMBL/GenBank/DDBJ databases">
        <authorList>
            <person name="Chiriac C."/>
            <person name="Salcher M."/>
            <person name="Ghai R."/>
            <person name="Kavagutti S V."/>
        </authorList>
    </citation>
    <scope>NUCLEOTIDE SEQUENCE</scope>
</reference>
<dbReference type="GO" id="GO:0006020">
    <property type="term" value="P:inositol metabolic process"/>
    <property type="evidence" value="ECO:0007669"/>
    <property type="project" value="TreeGrafter"/>
</dbReference>
<comment type="cofactor">
    <cofactor evidence="1">
        <name>Mg(2+)</name>
        <dbReference type="ChEBI" id="CHEBI:18420"/>
    </cofactor>
</comment>
<proteinExistence type="predicted"/>
<keyword evidence="4" id="KW-0460">Magnesium</keyword>